<dbReference type="Proteomes" id="UP000226712">
    <property type="component" value="Unassembled WGS sequence"/>
</dbReference>
<evidence type="ECO:0000313" key="1">
    <source>
        <dbReference type="EMBL" id="MAG18112.1"/>
    </source>
</evidence>
<evidence type="ECO:0000313" key="2">
    <source>
        <dbReference type="Proteomes" id="UP000226712"/>
    </source>
</evidence>
<accession>A0A2D6LPL7</accession>
<proteinExistence type="predicted"/>
<dbReference type="InterPro" id="IPR036388">
    <property type="entry name" value="WH-like_DNA-bd_sf"/>
</dbReference>
<organism evidence="1 2">
    <name type="scientific">Candidatus Iainarchaeum sp</name>
    <dbReference type="NCBI Taxonomy" id="3101447"/>
    <lineage>
        <taxon>Archaea</taxon>
        <taxon>Candidatus Iainarchaeota</taxon>
        <taxon>Candidatus Iainarchaeia</taxon>
        <taxon>Candidatus Iainarchaeales</taxon>
        <taxon>Candidatus Iainarchaeaceae</taxon>
        <taxon>Candidatus Iainarchaeum</taxon>
    </lineage>
</organism>
<comment type="caution">
    <text evidence="1">The sequence shown here is derived from an EMBL/GenBank/DDBJ whole genome shotgun (WGS) entry which is preliminary data.</text>
</comment>
<dbReference type="Gene3D" id="1.10.10.10">
    <property type="entry name" value="Winged helix-like DNA-binding domain superfamily/Winged helix DNA-binding domain"/>
    <property type="match status" value="1"/>
</dbReference>
<gene>
    <name evidence="1" type="ORF">CL944_01405</name>
</gene>
<name>A0A2D6LPL7_9ARCH</name>
<dbReference type="AlphaFoldDB" id="A0A2D6LPL7"/>
<dbReference type="EMBL" id="NZBD01000008">
    <property type="protein sequence ID" value="MAG18112.1"/>
    <property type="molecule type" value="Genomic_DNA"/>
</dbReference>
<protein>
    <submittedName>
        <fullName evidence="1">Uncharacterized protein</fullName>
    </submittedName>
</protein>
<sequence>MDKVHFTRAPKAKELEQVLKNGNTIYLTKSAKQRLSDKAKKKIKDSGAELVIESARGRPIELNLQTISEIVELHKDHRTFREIEKITGISKSTAHYLIKYAERNKIKKGKKVVYL</sequence>
<reference evidence="2" key="1">
    <citation type="submission" date="2017-09" db="EMBL/GenBank/DDBJ databases">
        <title>The Reconstruction of 2,631 Draft Metagenome-Assembled Genomes from the Global Oceans.</title>
        <authorList>
            <person name="Tully B.J."/>
            <person name="Graham E.D."/>
            <person name="Heidelberg J.F."/>
        </authorList>
    </citation>
    <scope>NUCLEOTIDE SEQUENCE [LARGE SCALE GENOMIC DNA]</scope>
</reference>